<protein>
    <submittedName>
        <fullName evidence="2">Tetratricopeptide repeat-containing protein</fullName>
    </submittedName>
</protein>
<accession>A0A1I5IP08</accession>
<dbReference type="AlphaFoldDB" id="A0A1I5IP08"/>
<organism evidence="2 3">
    <name type="scientific">Geodermatophilus obscurus</name>
    <dbReference type="NCBI Taxonomy" id="1861"/>
    <lineage>
        <taxon>Bacteria</taxon>
        <taxon>Bacillati</taxon>
        <taxon>Actinomycetota</taxon>
        <taxon>Actinomycetes</taxon>
        <taxon>Geodermatophilales</taxon>
        <taxon>Geodermatophilaceae</taxon>
        <taxon>Geodermatophilus</taxon>
    </lineage>
</organism>
<dbReference type="Gene3D" id="1.25.40.10">
    <property type="entry name" value="Tetratricopeptide repeat domain"/>
    <property type="match status" value="1"/>
</dbReference>
<dbReference type="Pfam" id="PF13374">
    <property type="entry name" value="TPR_10"/>
    <property type="match status" value="2"/>
</dbReference>
<evidence type="ECO:0000259" key="1">
    <source>
        <dbReference type="Pfam" id="PF00656"/>
    </source>
</evidence>
<sequence length="793" mass="85089">MGERRALVIGAPNDRFGRLTFLPEVVRDLHRVVRDPQRGGCQPALPDGRDLLLGAAATHRKIVAAIKDAMAAANRDQATLFVYFCGHGVRKAEDFFLIGSDTRPDDVDLDTAFGLGYRLTGLLQSHPTLDGVMFLLDACHSGEVVANPVHGLFSAAMQGRIEFLTATRAEQVASKGCFSRSLTQLLTVGSPRTADPELLAYREHARLSQVPPAPSECRGMAKAVHLSLNGTSDAGLWLGRNPAADLRPALHGTTGADLVAQLTRDWQRRLGPLGSLATLLSSEISPIAITGGPATGKSALLAGLGRRSADDWGMGLDALVSVRPGGTLVQLADELADQLSRTEAYRSGKQRWQQATPITDQDAAPEFQRLITGPLAHLRPGDRIRIGIDAADQLDTVQRRRLIDAAADLPQVILLLTGRRLDEVSPTSRVELPDTDPDAVARLLVTLIDEPETRCQVTTLAGGEWLLSRILAGLWRAGQLRPGTAQLNLTDLPAAFDAAIATAQTAALQAPIDDVLRLLAAAPTGTWMPLNVLTAILERHAARCSATAVHPQLDATAVWARDALVALGELVARAEPGESTERLGPAHDKIATHLANRYGQAVVAASHSTIAEVLIQIIASDEAPVHVRAYATAHLSEHLHAAGRTPDALKHVPKLSTPADNLALWQVWHDRLAYQGENHLDVLTVRSSIAFWTGEVGDAAEALRLAEQLLPDQVRVLGPDHPEVLTTRHNVAFRVGEVGDAAGALRLLEQLLLDRVRVLGPDHPEVLMTRNNVAFWTGQAGDAAGALQLFEQL</sequence>
<name>A0A1I5IP08_9ACTN</name>
<dbReference type="RefSeq" id="WP_075015977.1">
    <property type="nucleotide sequence ID" value="NZ_FOWE01000018.1"/>
</dbReference>
<feature type="domain" description="Peptidase C14 caspase" evidence="1">
    <location>
        <begin position="57"/>
        <end position="174"/>
    </location>
</feature>
<dbReference type="Pfam" id="PF00656">
    <property type="entry name" value="Peptidase_C14"/>
    <property type="match status" value="1"/>
</dbReference>
<dbReference type="InterPro" id="IPR011990">
    <property type="entry name" value="TPR-like_helical_dom_sf"/>
</dbReference>
<dbReference type="SUPFAM" id="SSF48452">
    <property type="entry name" value="TPR-like"/>
    <property type="match status" value="1"/>
</dbReference>
<dbReference type="Proteomes" id="UP000183642">
    <property type="component" value="Unassembled WGS sequence"/>
</dbReference>
<dbReference type="GO" id="GO:0006508">
    <property type="term" value="P:proteolysis"/>
    <property type="evidence" value="ECO:0007669"/>
    <property type="project" value="InterPro"/>
</dbReference>
<dbReference type="Gene3D" id="3.40.50.1460">
    <property type="match status" value="1"/>
</dbReference>
<dbReference type="EMBL" id="FOWE01000018">
    <property type="protein sequence ID" value="SFO62173.1"/>
    <property type="molecule type" value="Genomic_DNA"/>
</dbReference>
<evidence type="ECO:0000313" key="2">
    <source>
        <dbReference type="EMBL" id="SFO62173.1"/>
    </source>
</evidence>
<dbReference type="GO" id="GO:0004197">
    <property type="term" value="F:cysteine-type endopeptidase activity"/>
    <property type="evidence" value="ECO:0007669"/>
    <property type="project" value="InterPro"/>
</dbReference>
<reference evidence="3" key="1">
    <citation type="submission" date="2016-10" db="EMBL/GenBank/DDBJ databases">
        <authorList>
            <person name="Varghese N."/>
            <person name="Submissions S."/>
        </authorList>
    </citation>
    <scope>NUCLEOTIDE SEQUENCE [LARGE SCALE GENOMIC DNA]</scope>
    <source>
        <strain evidence="3">DSM 43161</strain>
    </source>
</reference>
<dbReference type="OrthoDB" id="3884841at2"/>
<dbReference type="InterPro" id="IPR011600">
    <property type="entry name" value="Pept_C14_caspase"/>
</dbReference>
<gene>
    <name evidence="2" type="ORF">SAMN05660359_04753</name>
</gene>
<proteinExistence type="predicted"/>
<keyword evidence="3" id="KW-1185">Reference proteome</keyword>
<evidence type="ECO:0000313" key="3">
    <source>
        <dbReference type="Proteomes" id="UP000183642"/>
    </source>
</evidence>
<feature type="non-terminal residue" evidence="2">
    <location>
        <position position="793"/>
    </location>
</feature>